<organism evidence="2 3">
    <name type="scientific">Micromonospora inositola</name>
    <dbReference type="NCBI Taxonomy" id="47865"/>
    <lineage>
        <taxon>Bacteria</taxon>
        <taxon>Bacillati</taxon>
        <taxon>Actinomycetota</taxon>
        <taxon>Actinomycetes</taxon>
        <taxon>Micromonosporales</taxon>
        <taxon>Micromonosporaceae</taxon>
        <taxon>Micromonospora</taxon>
    </lineage>
</organism>
<keyword evidence="3" id="KW-1185">Reference proteome</keyword>
<dbReference type="Pfam" id="PF01261">
    <property type="entry name" value="AP_endonuc_2"/>
    <property type="match status" value="1"/>
</dbReference>
<dbReference type="InterPro" id="IPR050312">
    <property type="entry name" value="IolE/XylAMocC-like"/>
</dbReference>
<evidence type="ECO:0000313" key="3">
    <source>
        <dbReference type="Proteomes" id="UP000198221"/>
    </source>
</evidence>
<dbReference type="Gene3D" id="3.20.20.150">
    <property type="entry name" value="Divalent-metal-dependent TIM barrel enzymes"/>
    <property type="match status" value="1"/>
</dbReference>
<name>A0A1C5JX83_9ACTN</name>
<feature type="domain" description="Xylose isomerase-like TIM barrel" evidence="1">
    <location>
        <begin position="31"/>
        <end position="289"/>
    </location>
</feature>
<protein>
    <submittedName>
        <fullName evidence="2">Inosose dehydratase</fullName>
    </submittedName>
</protein>
<sequence>MSGPAMIGSAPDSWGVWFPDDPRQTPWERFLDEVAAAGYSRIELGPYGYLPTDPSRLRDELDKRGLTVTAGTIFEHLHRADSWDTTWKDVSAAAALTAAMGARHLVVIPEFWRDPQTGKVLEDALLTDEQWVAYAAQMNRLARRIREEFGLQIQFHPHADTHVDTHENVERFLHETDPDLVSLCLDTGHISFCGGDNLKLIGDHPERIGYVHLKQVDPAVIAAVHEQGIGFGEAVRMGAMCEPPTGIPDMPPILDALANLDADIFAIVEQDMYPCPADRPLPIARRTLTYLQSCGPLR</sequence>
<evidence type="ECO:0000259" key="1">
    <source>
        <dbReference type="Pfam" id="PF01261"/>
    </source>
</evidence>
<dbReference type="PANTHER" id="PTHR12110:SF41">
    <property type="entry name" value="INOSOSE DEHYDRATASE"/>
    <property type="match status" value="1"/>
</dbReference>
<dbReference type="OrthoDB" id="104997at2"/>
<dbReference type="AlphaFoldDB" id="A0A1C5JX83"/>
<dbReference type="PANTHER" id="PTHR12110">
    <property type="entry name" value="HYDROXYPYRUVATE ISOMERASE"/>
    <property type="match status" value="1"/>
</dbReference>
<dbReference type="RefSeq" id="WP_089015006.1">
    <property type="nucleotide sequence ID" value="NZ_LT607754.1"/>
</dbReference>
<dbReference type="InterPro" id="IPR013022">
    <property type="entry name" value="Xyl_isomerase-like_TIM-brl"/>
</dbReference>
<accession>A0A1C5JX83</accession>
<dbReference type="InterPro" id="IPR036237">
    <property type="entry name" value="Xyl_isomerase-like_sf"/>
</dbReference>
<reference evidence="3" key="1">
    <citation type="submission" date="2016-06" db="EMBL/GenBank/DDBJ databases">
        <authorList>
            <person name="Varghese N."/>
            <person name="Submissions Spin"/>
        </authorList>
    </citation>
    <scope>NUCLEOTIDE SEQUENCE [LARGE SCALE GENOMIC DNA]</scope>
    <source>
        <strain evidence="3">DSM 43819</strain>
    </source>
</reference>
<evidence type="ECO:0000313" key="2">
    <source>
        <dbReference type="EMBL" id="SCG75098.1"/>
    </source>
</evidence>
<proteinExistence type="predicted"/>
<dbReference type="SUPFAM" id="SSF51658">
    <property type="entry name" value="Xylose isomerase-like"/>
    <property type="match status" value="1"/>
</dbReference>
<dbReference type="EMBL" id="LT607754">
    <property type="protein sequence ID" value="SCG75098.1"/>
    <property type="molecule type" value="Genomic_DNA"/>
</dbReference>
<gene>
    <name evidence="2" type="ORF">GA0070613_5697</name>
</gene>
<dbReference type="Proteomes" id="UP000198221">
    <property type="component" value="Chromosome I"/>
</dbReference>